<protein>
    <submittedName>
        <fullName evidence="1">Uncharacterized protein</fullName>
    </submittedName>
</protein>
<comment type="caution">
    <text evidence="1">The sequence shown here is derived from an EMBL/GenBank/DDBJ whole genome shotgun (WGS) entry which is preliminary data.</text>
</comment>
<organism evidence="1 2">
    <name type="scientific">Penicillium nordicum</name>
    <dbReference type="NCBI Taxonomy" id="229535"/>
    <lineage>
        <taxon>Eukaryota</taxon>
        <taxon>Fungi</taxon>
        <taxon>Dikarya</taxon>
        <taxon>Ascomycota</taxon>
        <taxon>Pezizomycotina</taxon>
        <taxon>Eurotiomycetes</taxon>
        <taxon>Eurotiomycetidae</taxon>
        <taxon>Eurotiales</taxon>
        <taxon>Aspergillaceae</taxon>
        <taxon>Penicillium</taxon>
    </lineage>
</organism>
<gene>
    <name evidence="1" type="ORF">ACN38_g1323</name>
</gene>
<keyword evidence="2" id="KW-1185">Reference proteome</keyword>
<name>A0A0M9WJY1_9EURO</name>
<dbReference type="Proteomes" id="UP000037696">
    <property type="component" value="Unassembled WGS sequence"/>
</dbReference>
<accession>A0A0M9WJY1</accession>
<proteinExistence type="predicted"/>
<evidence type="ECO:0000313" key="1">
    <source>
        <dbReference type="EMBL" id="KOS47705.1"/>
    </source>
</evidence>
<reference evidence="1 2" key="1">
    <citation type="submission" date="2015-08" db="EMBL/GenBank/DDBJ databases">
        <title>Genome sequencing of Penicillium nordicum.</title>
        <authorList>
            <person name="Nguyen H.D."/>
            <person name="Seifert K.A."/>
        </authorList>
    </citation>
    <scope>NUCLEOTIDE SEQUENCE [LARGE SCALE GENOMIC DNA]</scope>
    <source>
        <strain evidence="1 2">DAOMC 185683</strain>
    </source>
</reference>
<sequence length="106" mass="11703">MKSSVHLATLGVDLSIAHKWAQCPGPQPNPQWAMGLVFKAQPNPQLIGKPIKAYQKPIRYEEIYNYIGSILLQPAPGLASYKLGQKTTISEHYAQIDQAPIYVNSA</sequence>
<dbReference type="AlphaFoldDB" id="A0A0M9WJY1"/>
<dbReference type="EMBL" id="LHQQ01000013">
    <property type="protein sequence ID" value="KOS47705.1"/>
    <property type="molecule type" value="Genomic_DNA"/>
</dbReference>
<evidence type="ECO:0000313" key="2">
    <source>
        <dbReference type="Proteomes" id="UP000037696"/>
    </source>
</evidence>